<name>A0A9I9DWJ2_CUCME</name>
<dbReference type="EnsemblPlants" id="MELO3C024647.2.1">
    <property type="protein sequence ID" value="MELO3C024647.2.1"/>
    <property type="gene ID" value="MELO3C024647.2"/>
</dbReference>
<protein>
    <submittedName>
        <fullName evidence="2">Uncharacterized protein</fullName>
    </submittedName>
</protein>
<proteinExistence type="predicted"/>
<evidence type="ECO:0000256" key="1">
    <source>
        <dbReference type="SAM" id="MobiDB-lite"/>
    </source>
</evidence>
<dbReference type="Gramene" id="MELO3C024647.2.1">
    <property type="protein sequence ID" value="MELO3C024647.2.1"/>
    <property type="gene ID" value="MELO3C024647.2"/>
</dbReference>
<accession>A0A9I9DWJ2</accession>
<feature type="compositionally biased region" description="Basic and acidic residues" evidence="1">
    <location>
        <begin position="15"/>
        <end position="34"/>
    </location>
</feature>
<organism evidence="2">
    <name type="scientific">Cucumis melo</name>
    <name type="common">Muskmelon</name>
    <dbReference type="NCBI Taxonomy" id="3656"/>
    <lineage>
        <taxon>Eukaryota</taxon>
        <taxon>Viridiplantae</taxon>
        <taxon>Streptophyta</taxon>
        <taxon>Embryophyta</taxon>
        <taxon>Tracheophyta</taxon>
        <taxon>Spermatophyta</taxon>
        <taxon>Magnoliopsida</taxon>
        <taxon>eudicotyledons</taxon>
        <taxon>Gunneridae</taxon>
        <taxon>Pentapetalae</taxon>
        <taxon>rosids</taxon>
        <taxon>fabids</taxon>
        <taxon>Cucurbitales</taxon>
        <taxon>Cucurbitaceae</taxon>
        <taxon>Benincaseae</taxon>
        <taxon>Cucumis</taxon>
    </lineage>
</organism>
<feature type="region of interest" description="Disordered" evidence="1">
    <location>
        <begin position="1"/>
        <end position="46"/>
    </location>
</feature>
<reference evidence="2" key="1">
    <citation type="submission" date="2023-03" db="UniProtKB">
        <authorList>
            <consortium name="EnsemblPlants"/>
        </authorList>
    </citation>
    <scope>IDENTIFICATION</scope>
</reference>
<dbReference type="AlphaFoldDB" id="A0A9I9DWJ2"/>
<sequence length="64" mass="7191">MDDDYSRGRIQAATTREKEAKKPYSADSEKEQHEANGLSAARNKSEGEMGIRFFTTLTLSSHLK</sequence>
<evidence type="ECO:0000313" key="2">
    <source>
        <dbReference type="EnsemblPlants" id="MELO3C024647.2.1"/>
    </source>
</evidence>